<sequence length="145" mass="16550">MSRAKYSHYAVKVGRVPGIYLTCDECDEQVHGYPYASFKGEQDYSFSVKLVCKEAGTNLEAHGCFSSDEGHARDDAAFTLLEMLLSRTGYSICDFNYRRMCALQQQLEDIQGTQGNQLAQRLSEKETECELLIKQIECFYKFLLL</sequence>
<dbReference type="InterPro" id="IPR037056">
    <property type="entry name" value="RNase_H1_N_sf"/>
</dbReference>
<evidence type="ECO:0000259" key="1">
    <source>
        <dbReference type="Pfam" id="PF01693"/>
    </source>
</evidence>
<dbReference type="InterPro" id="IPR011320">
    <property type="entry name" value="RNase_H1_N"/>
</dbReference>
<evidence type="ECO:0000313" key="2">
    <source>
        <dbReference type="EMBL" id="MED6195000.1"/>
    </source>
</evidence>
<accession>A0ABU6XAD0</accession>
<dbReference type="Pfam" id="PF01693">
    <property type="entry name" value="Cauli_VI"/>
    <property type="match status" value="1"/>
</dbReference>
<dbReference type="EMBL" id="JASCZI010211604">
    <property type="protein sequence ID" value="MED6195000.1"/>
    <property type="molecule type" value="Genomic_DNA"/>
</dbReference>
<dbReference type="Gene3D" id="3.40.970.10">
    <property type="entry name" value="Ribonuclease H1, N-terminal domain"/>
    <property type="match status" value="1"/>
</dbReference>
<dbReference type="Proteomes" id="UP001341840">
    <property type="component" value="Unassembled WGS sequence"/>
</dbReference>
<proteinExistence type="predicted"/>
<feature type="domain" description="Ribonuclease H1 N-terminal" evidence="1">
    <location>
        <begin position="9"/>
        <end position="40"/>
    </location>
</feature>
<gene>
    <name evidence="2" type="ORF">PIB30_033920</name>
</gene>
<name>A0ABU6XAD0_9FABA</name>
<evidence type="ECO:0000313" key="3">
    <source>
        <dbReference type="Proteomes" id="UP001341840"/>
    </source>
</evidence>
<comment type="caution">
    <text evidence="2">The sequence shown here is derived from an EMBL/GenBank/DDBJ whole genome shotgun (WGS) entry which is preliminary data.</text>
</comment>
<dbReference type="InterPro" id="IPR009027">
    <property type="entry name" value="Ribosomal_bL9/RNase_H1_N"/>
</dbReference>
<protein>
    <recommendedName>
        <fullName evidence="1">Ribonuclease H1 N-terminal domain-containing protein</fullName>
    </recommendedName>
</protein>
<keyword evidence="3" id="KW-1185">Reference proteome</keyword>
<dbReference type="SUPFAM" id="SSF55658">
    <property type="entry name" value="L9 N-domain-like"/>
    <property type="match status" value="1"/>
</dbReference>
<organism evidence="2 3">
    <name type="scientific">Stylosanthes scabra</name>
    <dbReference type="NCBI Taxonomy" id="79078"/>
    <lineage>
        <taxon>Eukaryota</taxon>
        <taxon>Viridiplantae</taxon>
        <taxon>Streptophyta</taxon>
        <taxon>Embryophyta</taxon>
        <taxon>Tracheophyta</taxon>
        <taxon>Spermatophyta</taxon>
        <taxon>Magnoliopsida</taxon>
        <taxon>eudicotyledons</taxon>
        <taxon>Gunneridae</taxon>
        <taxon>Pentapetalae</taxon>
        <taxon>rosids</taxon>
        <taxon>fabids</taxon>
        <taxon>Fabales</taxon>
        <taxon>Fabaceae</taxon>
        <taxon>Papilionoideae</taxon>
        <taxon>50 kb inversion clade</taxon>
        <taxon>dalbergioids sensu lato</taxon>
        <taxon>Dalbergieae</taxon>
        <taxon>Pterocarpus clade</taxon>
        <taxon>Stylosanthes</taxon>
    </lineage>
</organism>
<reference evidence="2 3" key="1">
    <citation type="journal article" date="2023" name="Plants (Basel)">
        <title>Bridging the Gap: Combining Genomics and Transcriptomics Approaches to Understand Stylosanthes scabra, an Orphan Legume from the Brazilian Caatinga.</title>
        <authorList>
            <person name="Ferreira-Neto J.R.C."/>
            <person name="da Silva M.D."/>
            <person name="Binneck E."/>
            <person name="de Melo N.F."/>
            <person name="da Silva R.H."/>
            <person name="de Melo A.L.T.M."/>
            <person name="Pandolfi V."/>
            <person name="Bustamante F.O."/>
            <person name="Brasileiro-Vidal A.C."/>
            <person name="Benko-Iseppon A.M."/>
        </authorList>
    </citation>
    <scope>NUCLEOTIDE SEQUENCE [LARGE SCALE GENOMIC DNA]</scope>
    <source>
        <tissue evidence="2">Leaves</tissue>
    </source>
</reference>